<dbReference type="PANTHER" id="PTHR46989:SF3">
    <property type="entry name" value="USPA DOMAIN-CONTAINING PROTEIN"/>
    <property type="match status" value="1"/>
</dbReference>
<gene>
    <name evidence="2" type="ORF">MGAL_10B058157</name>
</gene>
<comment type="caution">
    <text evidence="2">The sequence shown here is derived from an EMBL/GenBank/DDBJ whole genome shotgun (WGS) entry which is preliminary data.</text>
</comment>
<dbReference type="SUPFAM" id="SSF52402">
    <property type="entry name" value="Adenine nucleotide alpha hydrolases-like"/>
    <property type="match status" value="1"/>
</dbReference>
<keyword evidence="3" id="KW-1185">Reference proteome</keyword>
<dbReference type="PRINTS" id="PR01438">
    <property type="entry name" value="UNVRSLSTRESS"/>
</dbReference>
<dbReference type="PANTHER" id="PTHR46989">
    <property type="entry name" value="USP DOMAIN-CONTAINING PROTEIN"/>
    <property type="match status" value="1"/>
</dbReference>
<dbReference type="Pfam" id="PF00582">
    <property type="entry name" value="Usp"/>
    <property type="match status" value="1"/>
</dbReference>
<dbReference type="Gene3D" id="3.40.50.620">
    <property type="entry name" value="HUPs"/>
    <property type="match status" value="1"/>
</dbReference>
<proteinExistence type="predicted"/>
<feature type="domain" description="UspA" evidence="1">
    <location>
        <begin position="5"/>
        <end position="146"/>
    </location>
</feature>
<dbReference type="InterPro" id="IPR006016">
    <property type="entry name" value="UspA"/>
</dbReference>
<sequence length="163" mass="17905">MEDGRTIIVALDGSHHSDYAFDWYLNNSKKDGDNVVIVTCFDKHHAHHGHGSDDVQEVTTKLQTDLDTHKSQADSFKEKLRKAGVKGDVVASAGKPGEVVVHVASERNASMIICGTRGHGAIRRTLMGSISNYIVHHSTIPVVVCRSKAHHDPANEHHNKHHS</sequence>
<organism evidence="2 3">
    <name type="scientific">Mytilus galloprovincialis</name>
    <name type="common">Mediterranean mussel</name>
    <dbReference type="NCBI Taxonomy" id="29158"/>
    <lineage>
        <taxon>Eukaryota</taxon>
        <taxon>Metazoa</taxon>
        <taxon>Spiralia</taxon>
        <taxon>Lophotrochozoa</taxon>
        <taxon>Mollusca</taxon>
        <taxon>Bivalvia</taxon>
        <taxon>Autobranchia</taxon>
        <taxon>Pteriomorphia</taxon>
        <taxon>Mytilida</taxon>
        <taxon>Mytiloidea</taxon>
        <taxon>Mytilidae</taxon>
        <taxon>Mytilinae</taxon>
        <taxon>Mytilus</taxon>
    </lineage>
</organism>
<dbReference type="EMBL" id="UYJE01006657">
    <property type="protein sequence ID" value="VDI47815.1"/>
    <property type="molecule type" value="Genomic_DNA"/>
</dbReference>
<name>A0A8B6FH00_MYTGA</name>
<evidence type="ECO:0000259" key="1">
    <source>
        <dbReference type="Pfam" id="PF00582"/>
    </source>
</evidence>
<accession>A0A8B6FH00</accession>
<dbReference type="InterPro" id="IPR006015">
    <property type="entry name" value="Universal_stress_UspA"/>
</dbReference>
<dbReference type="OrthoDB" id="843225at2759"/>
<dbReference type="InterPro" id="IPR014729">
    <property type="entry name" value="Rossmann-like_a/b/a_fold"/>
</dbReference>
<dbReference type="AlphaFoldDB" id="A0A8B6FH00"/>
<evidence type="ECO:0000313" key="2">
    <source>
        <dbReference type="EMBL" id="VDI47815.1"/>
    </source>
</evidence>
<protein>
    <recommendedName>
        <fullName evidence="1">UspA domain-containing protein</fullName>
    </recommendedName>
</protein>
<dbReference type="Proteomes" id="UP000596742">
    <property type="component" value="Unassembled WGS sequence"/>
</dbReference>
<evidence type="ECO:0000313" key="3">
    <source>
        <dbReference type="Proteomes" id="UP000596742"/>
    </source>
</evidence>
<dbReference type="CDD" id="cd23659">
    <property type="entry name" value="USP_At3g01520-like"/>
    <property type="match status" value="1"/>
</dbReference>
<reference evidence="2" key="1">
    <citation type="submission" date="2018-11" db="EMBL/GenBank/DDBJ databases">
        <authorList>
            <person name="Alioto T."/>
            <person name="Alioto T."/>
        </authorList>
    </citation>
    <scope>NUCLEOTIDE SEQUENCE</scope>
</reference>